<dbReference type="PANTHER" id="PTHR11941:SF54">
    <property type="entry name" value="ENOYL-COA HYDRATASE, MITOCHONDRIAL"/>
    <property type="match status" value="1"/>
</dbReference>
<accession>A0A1X1UP66</accession>
<dbReference type="EMBL" id="LQOW01000026">
    <property type="protein sequence ID" value="ORV58633.1"/>
    <property type="molecule type" value="Genomic_DNA"/>
</dbReference>
<evidence type="ECO:0000313" key="8">
    <source>
        <dbReference type="EMBL" id="ORV58633.1"/>
    </source>
</evidence>
<keyword evidence="3" id="KW-0276">Fatty acid metabolism</keyword>
<dbReference type="PROSITE" id="PS00166">
    <property type="entry name" value="ENOYL_COA_HYDRATASE"/>
    <property type="match status" value="1"/>
</dbReference>
<comment type="caution">
    <text evidence="8">The sequence shown here is derived from an EMBL/GenBank/DDBJ whole genome shotgun (WGS) entry which is preliminary data.</text>
</comment>
<evidence type="ECO:0000256" key="1">
    <source>
        <dbReference type="ARBA" id="ARBA00002994"/>
    </source>
</evidence>
<gene>
    <name evidence="8" type="ORF">AWC06_19795</name>
</gene>
<evidence type="ECO:0000256" key="7">
    <source>
        <dbReference type="RuleBase" id="RU003707"/>
    </source>
</evidence>
<sequence>MTMPDYQNLLFARSGPITTITLNRPEKHNALDRVLSDELNRAVRQVRGDRDCRILVLRGAGDTFCAGDDIAEFNTWGPEDPYWQVRLYQETVQIIEDLTPITVAAVDGVCTGGGLELTLVCDFVIATDRSRWGMPEIDWDITPGWGGTSRLPRFAGRRKAKEWNLIGALFDAATAERYDLVNRVVTPEDLTAEVEALCQVMLRKHPLTVRRTKFIMNKSADLHVSGALAFEVPIMPFSGTTGIAEFTDRDARARRRELSRDFWQDRGGKQNQEIPGRR</sequence>
<comment type="catalytic activity">
    <reaction evidence="5">
        <text>a (3S)-3-hydroxyacyl-CoA = a (2E)-enoyl-CoA + H2O</text>
        <dbReference type="Rhea" id="RHEA:16105"/>
        <dbReference type="ChEBI" id="CHEBI:15377"/>
        <dbReference type="ChEBI" id="CHEBI:57318"/>
        <dbReference type="ChEBI" id="CHEBI:58856"/>
        <dbReference type="EC" id="4.2.1.17"/>
    </reaction>
</comment>
<dbReference type="AlphaFoldDB" id="A0A1X1UP66"/>
<keyword evidence="4" id="KW-0443">Lipid metabolism</keyword>
<dbReference type="GO" id="GO:0004300">
    <property type="term" value="F:enoyl-CoA hydratase activity"/>
    <property type="evidence" value="ECO:0007669"/>
    <property type="project" value="UniProtKB-EC"/>
</dbReference>
<dbReference type="Proteomes" id="UP000194000">
    <property type="component" value="Unassembled WGS sequence"/>
</dbReference>
<comment type="catalytic activity">
    <reaction evidence="6">
        <text>a 4-saturated-(3S)-3-hydroxyacyl-CoA = a (3E)-enoyl-CoA + H2O</text>
        <dbReference type="Rhea" id="RHEA:20724"/>
        <dbReference type="ChEBI" id="CHEBI:15377"/>
        <dbReference type="ChEBI" id="CHEBI:58521"/>
        <dbReference type="ChEBI" id="CHEBI:137480"/>
        <dbReference type="EC" id="4.2.1.17"/>
    </reaction>
</comment>
<comment type="similarity">
    <text evidence="2 7">Belongs to the enoyl-CoA hydratase/isomerase family.</text>
</comment>
<dbReference type="SUPFAM" id="SSF52096">
    <property type="entry name" value="ClpP/crotonase"/>
    <property type="match status" value="1"/>
</dbReference>
<dbReference type="PANTHER" id="PTHR11941">
    <property type="entry name" value="ENOYL-COA HYDRATASE-RELATED"/>
    <property type="match status" value="1"/>
</dbReference>
<evidence type="ECO:0000256" key="4">
    <source>
        <dbReference type="ARBA" id="ARBA00023098"/>
    </source>
</evidence>
<dbReference type="InterPro" id="IPR029045">
    <property type="entry name" value="ClpP/crotonase-like_dom_sf"/>
</dbReference>
<dbReference type="STRING" id="1260918.AWC06_19795"/>
<comment type="function">
    <text evidence="1">Could possibly oxidize fatty acids using specific components.</text>
</comment>
<evidence type="ECO:0000256" key="5">
    <source>
        <dbReference type="ARBA" id="ARBA00023709"/>
    </source>
</evidence>
<proteinExistence type="inferred from homology"/>
<protein>
    <recommendedName>
        <fullName evidence="10">Enoyl-CoA hydratase</fullName>
    </recommendedName>
</protein>
<dbReference type="Pfam" id="PF00378">
    <property type="entry name" value="ECH_1"/>
    <property type="match status" value="1"/>
</dbReference>
<dbReference type="Gene3D" id="3.90.226.10">
    <property type="entry name" value="2-enoyl-CoA Hydratase, Chain A, domain 1"/>
    <property type="match status" value="1"/>
</dbReference>
<name>A0A1X1UP66_9MYCO</name>
<keyword evidence="9" id="KW-1185">Reference proteome</keyword>
<dbReference type="InterPro" id="IPR018376">
    <property type="entry name" value="Enoyl-CoA_hyd/isom_CS"/>
</dbReference>
<organism evidence="8 9">
    <name type="scientific">Mycobacterium fragae</name>
    <dbReference type="NCBI Taxonomy" id="1260918"/>
    <lineage>
        <taxon>Bacteria</taxon>
        <taxon>Bacillati</taxon>
        <taxon>Actinomycetota</taxon>
        <taxon>Actinomycetes</taxon>
        <taxon>Mycobacteriales</taxon>
        <taxon>Mycobacteriaceae</taxon>
        <taxon>Mycobacterium</taxon>
    </lineage>
</organism>
<evidence type="ECO:0000256" key="6">
    <source>
        <dbReference type="ARBA" id="ARBA00023717"/>
    </source>
</evidence>
<evidence type="ECO:0000256" key="3">
    <source>
        <dbReference type="ARBA" id="ARBA00022832"/>
    </source>
</evidence>
<dbReference type="InterPro" id="IPR001753">
    <property type="entry name" value="Enoyl-CoA_hydra/iso"/>
</dbReference>
<dbReference type="CDD" id="cd06558">
    <property type="entry name" value="crotonase-like"/>
    <property type="match status" value="1"/>
</dbReference>
<evidence type="ECO:0000256" key="2">
    <source>
        <dbReference type="ARBA" id="ARBA00005254"/>
    </source>
</evidence>
<reference evidence="8 9" key="1">
    <citation type="submission" date="2016-01" db="EMBL/GenBank/DDBJ databases">
        <title>The new phylogeny of the genus Mycobacterium.</title>
        <authorList>
            <person name="Tarcisio F."/>
            <person name="Conor M."/>
            <person name="Antonella G."/>
            <person name="Elisabetta G."/>
            <person name="Giulia F.S."/>
            <person name="Sara T."/>
            <person name="Anna F."/>
            <person name="Clotilde B."/>
            <person name="Roberto B."/>
            <person name="Veronica D.S."/>
            <person name="Fabio R."/>
            <person name="Monica P."/>
            <person name="Olivier J."/>
            <person name="Enrico T."/>
            <person name="Nicola S."/>
        </authorList>
    </citation>
    <scope>NUCLEOTIDE SEQUENCE [LARGE SCALE GENOMIC DNA]</scope>
    <source>
        <strain evidence="8 9">DSM 45731</strain>
    </source>
</reference>
<dbReference type="GO" id="GO:0006635">
    <property type="term" value="P:fatty acid beta-oxidation"/>
    <property type="evidence" value="ECO:0007669"/>
    <property type="project" value="TreeGrafter"/>
</dbReference>
<evidence type="ECO:0000313" key="9">
    <source>
        <dbReference type="Proteomes" id="UP000194000"/>
    </source>
</evidence>
<evidence type="ECO:0008006" key="10">
    <source>
        <dbReference type="Google" id="ProtNLM"/>
    </source>
</evidence>